<accession>A0A1A5YGZ4</accession>
<dbReference type="PROSITE" id="PS51257">
    <property type="entry name" value="PROKAR_LIPOPROTEIN"/>
    <property type="match status" value="1"/>
</dbReference>
<name>A0A1A5YGZ4_9BACL</name>
<dbReference type="Proteomes" id="UP000092024">
    <property type="component" value="Unassembled WGS sequence"/>
</dbReference>
<evidence type="ECO:0000313" key="2">
    <source>
        <dbReference type="Proteomes" id="UP000092024"/>
    </source>
</evidence>
<dbReference type="RefSeq" id="WP_068683929.1">
    <property type="nucleotide sequence ID" value="NZ_LYPA01000064.1"/>
</dbReference>
<sequence length="249" mass="27623">MTVAANRAIRRIVGKPAAALACAILLMLTSGCLYPKENSQSAPPKEAVRNIQSAVDQYYSEQGLLPMVNASKEVPVYEKFRLDFKKLQGKGYISSIPAAAFENGGNYYFLIIDEESKPLIRLQDIVSFQQVNDLQKRVSSYVAANGKPPLSEALYPGFYGIDFEALGGKQPVIKSMFSGGTLPAMLDDEGTVFIDYGIDIMQRLQREEDVSLWKNEDLRRLLIDNTEFVPVKSPAYRLNEDGEPVAVKS</sequence>
<protein>
    <recommendedName>
        <fullName evidence="3">DUF3939 domain-containing protein</fullName>
    </recommendedName>
</protein>
<organism evidence="1 2">
    <name type="scientific">Paenibacillus oryzae</name>
    <dbReference type="NCBI Taxonomy" id="1844972"/>
    <lineage>
        <taxon>Bacteria</taxon>
        <taxon>Bacillati</taxon>
        <taxon>Bacillota</taxon>
        <taxon>Bacilli</taxon>
        <taxon>Bacillales</taxon>
        <taxon>Paenibacillaceae</taxon>
        <taxon>Paenibacillus</taxon>
    </lineage>
</organism>
<dbReference type="AlphaFoldDB" id="A0A1A5YGZ4"/>
<proteinExistence type="predicted"/>
<evidence type="ECO:0008006" key="3">
    <source>
        <dbReference type="Google" id="ProtNLM"/>
    </source>
</evidence>
<comment type="caution">
    <text evidence="1">The sequence shown here is derived from an EMBL/GenBank/DDBJ whole genome shotgun (WGS) entry which is preliminary data.</text>
</comment>
<evidence type="ECO:0000313" key="1">
    <source>
        <dbReference type="EMBL" id="OBR64838.1"/>
    </source>
</evidence>
<keyword evidence="2" id="KW-1185">Reference proteome</keyword>
<reference evidence="1 2" key="1">
    <citation type="submission" date="2016-05" db="EMBL/GenBank/DDBJ databases">
        <title>Paenibacillus oryzae. sp. nov., isolated from the rice root.</title>
        <authorList>
            <person name="Zhang J."/>
            <person name="Zhang X."/>
        </authorList>
    </citation>
    <scope>NUCLEOTIDE SEQUENCE [LARGE SCALE GENOMIC DNA]</scope>
    <source>
        <strain evidence="1 2">1DrF-4</strain>
    </source>
</reference>
<dbReference type="EMBL" id="LYPA01000064">
    <property type="protein sequence ID" value="OBR64838.1"/>
    <property type="molecule type" value="Genomic_DNA"/>
</dbReference>
<dbReference type="OrthoDB" id="2449131at2"/>
<gene>
    <name evidence="1" type="ORF">A7K91_04445</name>
</gene>
<dbReference type="STRING" id="1844972.A7K91_04445"/>